<dbReference type="EMBL" id="BMXE01000001">
    <property type="protein sequence ID" value="GHB20641.1"/>
    <property type="molecule type" value="Genomic_DNA"/>
</dbReference>
<evidence type="ECO:0000313" key="2">
    <source>
        <dbReference type="Proteomes" id="UP000637980"/>
    </source>
</evidence>
<accession>A0ABQ3DYT0</accession>
<evidence type="ECO:0000313" key="1">
    <source>
        <dbReference type="EMBL" id="GHB20641.1"/>
    </source>
</evidence>
<gene>
    <name evidence="1" type="ORF">GCM10007094_05790</name>
</gene>
<dbReference type="Proteomes" id="UP000637980">
    <property type="component" value="Unassembled WGS sequence"/>
</dbReference>
<proteinExistence type="predicted"/>
<organism evidence="1 2">
    <name type="scientific">Pseudovibrio japonicus</name>
    <dbReference type="NCBI Taxonomy" id="366534"/>
    <lineage>
        <taxon>Bacteria</taxon>
        <taxon>Pseudomonadati</taxon>
        <taxon>Pseudomonadota</taxon>
        <taxon>Alphaproteobacteria</taxon>
        <taxon>Hyphomicrobiales</taxon>
        <taxon>Stappiaceae</taxon>
        <taxon>Pseudovibrio</taxon>
    </lineage>
</organism>
<name>A0ABQ3DYT0_9HYPH</name>
<sequence>MLGQQRNSTKANLLGAFENIESVSLDGPSWLKRTYAFFFYRSDLDTLDKLKRYLGRSAAYLTHKNVLEYSRSRAGVHWNALLDEEDFLEALEASRWSSFSTTVELVGEMSLIVLRHKTRTDPQDLAGMIGQLLKEILMEHQEASVCPAQEWNAAAQNLPTKMRTGALVPARSVADLAAVHVSKIFCSLPVHKRLRGHDELLLLNGLRLNLLQLQHEFTIRANCKALSALARNHQIRSPDPDL</sequence>
<keyword evidence="2" id="KW-1185">Reference proteome</keyword>
<dbReference type="RefSeq" id="WP_209008778.1">
    <property type="nucleotide sequence ID" value="NZ_BMXE01000001.1"/>
</dbReference>
<reference evidence="2" key="1">
    <citation type="journal article" date="2019" name="Int. J. Syst. Evol. Microbiol.">
        <title>The Global Catalogue of Microorganisms (GCM) 10K type strain sequencing project: providing services to taxonomists for standard genome sequencing and annotation.</title>
        <authorList>
            <consortium name="The Broad Institute Genomics Platform"/>
            <consortium name="The Broad Institute Genome Sequencing Center for Infectious Disease"/>
            <person name="Wu L."/>
            <person name="Ma J."/>
        </authorList>
    </citation>
    <scope>NUCLEOTIDE SEQUENCE [LARGE SCALE GENOMIC DNA]</scope>
    <source>
        <strain evidence="2">KCTC 12861</strain>
    </source>
</reference>
<comment type="caution">
    <text evidence="1">The sequence shown here is derived from an EMBL/GenBank/DDBJ whole genome shotgun (WGS) entry which is preliminary data.</text>
</comment>
<protein>
    <submittedName>
        <fullName evidence="1">Uncharacterized protein</fullName>
    </submittedName>
</protein>